<organism evidence="3 4">
    <name type="scientific">Alkalicella caledoniensis</name>
    <dbReference type="NCBI Taxonomy" id="2731377"/>
    <lineage>
        <taxon>Bacteria</taxon>
        <taxon>Bacillati</taxon>
        <taxon>Bacillota</taxon>
        <taxon>Clostridia</taxon>
        <taxon>Eubacteriales</taxon>
        <taxon>Proteinivoracaceae</taxon>
        <taxon>Alkalicella</taxon>
    </lineage>
</organism>
<evidence type="ECO:0000313" key="4">
    <source>
        <dbReference type="Proteomes" id="UP000516160"/>
    </source>
</evidence>
<dbReference type="RefSeq" id="WP_213167951.1">
    <property type="nucleotide sequence ID" value="NZ_CP058559.1"/>
</dbReference>
<protein>
    <recommendedName>
        <fullName evidence="2">Bacterial Ig-like domain-containing protein</fullName>
    </recommendedName>
</protein>
<dbReference type="PROSITE" id="PS51257">
    <property type="entry name" value="PROKAR_LIPOPROTEIN"/>
    <property type="match status" value="1"/>
</dbReference>
<sequence length="172" mass="19771">MKRNMCLVFCMVITLLALSGCVGSYESYSAEGIENTAQSAETTDWELTTYDIVNNFNDVTMTVKEGTVSSTGLTVTFEYNSDNQCIYGEYFCLEKKINGKWYQVPIPIDGYYGFEDIGYDLAYGENIEWEVNWNWIYGSLDTGEYRIVKDLLDFRGTGDYDKYYLAAEFTIY</sequence>
<name>A0A7G9W6I1_ALKCA</name>
<feature type="signal peptide" evidence="1">
    <location>
        <begin position="1"/>
        <end position="19"/>
    </location>
</feature>
<dbReference type="EMBL" id="CP058559">
    <property type="protein sequence ID" value="QNO14293.1"/>
    <property type="molecule type" value="Genomic_DNA"/>
</dbReference>
<keyword evidence="1" id="KW-0732">Signal</keyword>
<accession>A0A7G9W6I1</accession>
<dbReference type="Proteomes" id="UP000516160">
    <property type="component" value="Chromosome"/>
</dbReference>
<dbReference type="Pfam" id="PF20251">
    <property type="entry name" value="Big_14"/>
    <property type="match status" value="1"/>
</dbReference>
<feature type="domain" description="Bacterial Ig-like" evidence="2">
    <location>
        <begin position="57"/>
        <end position="169"/>
    </location>
</feature>
<evidence type="ECO:0000313" key="3">
    <source>
        <dbReference type="EMBL" id="QNO14293.1"/>
    </source>
</evidence>
<reference evidence="3 4" key="1">
    <citation type="submission" date="2020-07" db="EMBL/GenBank/DDBJ databases">
        <title>Alkalicella. sp. LB2 genome.</title>
        <authorList>
            <person name="Postec A."/>
            <person name="Quemeneur M."/>
        </authorList>
    </citation>
    <scope>NUCLEOTIDE SEQUENCE [LARGE SCALE GENOMIC DNA]</scope>
    <source>
        <strain evidence="3 4">LB2</strain>
    </source>
</reference>
<proteinExistence type="predicted"/>
<dbReference type="InterPro" id="IPR046878">
    <property type="entry name" value="Big_14"/>
</dbReference>
<dbReference type="KEGG" id="acae:HYG86_05660"/>
<gene>
    <name evidence="3" type="ORF">HYG86_05660</name>
</gene>
<evidence type="ECO:0000256" key="1">
    <source>
        <dbReference type="SAM" id="SignalP"/>
    </source>
</evidence>
<dbReference type="AlphaFoldDB" id="A0A7G9W6I1"/>
<keyword evidence="4" id="KW-1185">Reference proteome</keyword>
<evidence type="ECO:0000259" key="2">
    <source>
        <dbReference type="Pfam" id="PF20251"/>
    </source>
</evidence>
<feature type="chain" id="PRO_5038700448" description="Bacterial Ig-like domain-containing protein" evidence="1">
    <location>
        <begin position="20"/>
        <end position="172"/>
    </location>
</feature>